<keyword evidence="2" id="KW-1185">Reference proteome</keyword>
<name>A0ABU1QGB3_9BACL</name>
<comment type="caution">
    <text evidence="1">The sequence shown here is derived from an EMBL/GenBank/DDBJ whole genome shotgun (WGS) entry which is preliminary data.</text>
</comment>
<dbReference type="EMBL" id="JAVDUG010000003">
    <property type="protein sequence ID" value="MDR6778687.1"/>
    <property type="molecule type" value="Genomic_DNA"/>
</dbReference>
<evidence type="ECO:0008006" key="3">
    <source>
        <dbReference type="Google" id="ProtNLM"/>
    </source>
</evidence>
<organism evidence="1 2">
    <name type="scientific">Paenibacillus peoriae</name>
    <dbReference type="NCBI Taxonomy" id="59893"/>
    <lineage>
        <taxon>Bacteria</taxon>
        <taxon>Bacillati</taxon>
        <taxon>Bacillota</taxon>
        <taxon>Bacilli</taxon>
        <taxon>Bacillales</taxon>
        <taxon>Paenibacillaceae</taxon>
        <taxon>Paenibacillus</taxon>
    </lineage>
</organism>
<accession>A0ABU1QGB3</accession>
<evidence type="ECO:0000313" key="2">
    <source>
        <dbReference type="Proteomes" id="UP001266807"/>
    </source>
</evidence>
<protein>
    <recommendedName>
        <fullName evidence="3">DUF2294 domain-containing protein</fullName>
    </recommendedName>
</protein>
<sequence length="141" mass="16477">MLFIVYLCIIYRVERLIVRNMLMRVGSLTLLDSNESKKRMCQIYNEVSKELFGFGTTLLRATVENNIVTFVAKHRRSPRSAALEVEAPGLKLEVDFRMSMLYKKRLREKLIEDMELDIEALLRDYDAATQWAITNIILKES</sequence>
<evidence type="ECO:0000313" key="1">
    <source>
        <dbReference type="EMBL" id="MDR6778687.1"/>
    </source>
</evidence>
<dbReference type="Proteomes" id="UP001266807">
    <property type="component" value="Unassembled WGS sequence"/>
</dbReference>
<gene>
    <name evidence="1" type="ORF">J2W98_002964</name>
</gene>
<reference evidence="1 2" key="1">
    <citation type="submission" date="2023-07" db="EMBL/GenBank/DDBJ databases">
        <title>Sorghum-associated microbial communities from plants grown in Nebraska, USA.</title>
        <authorList>
            <person name="Schachtman D."/>
        </authorList>
    </citation>
    <scope>NUCLEOTIDE SEQUENCE [LARGE SCALE GENOMIC DNA]</scope>
    <source>
        <strain evidence="1 2">BE143</strain>
    </source>
</reference>
<proteinExistence type="predicted"/>